<dbReference type="VEuPathDB" id="FungiDB:F4678DRAFT_349077"/>
<gene>
    <name evidence="2" type="ORF">NPX13_g3473</name>
</gene>
<evidence type="ECO:0000313" key="2">
    <source>
        <dbReference type="EMBL" id="KAJ3577090.1"/>
    </source>
</evidence>
<dbReference type="Proteomes" id="UP001148614">
    <property type="component" value="Unassembled WGS sequence"/>
</dbReference>
<feature type="region of interest" description="Disordered" evidence="1">
    <location>
        <begin position="179"/>
        <end position="200"/>
    </location>
</feature>
<dbReference type="EMBL" id="JANPWZ010000436">
    <property type="protein sequence ID" value="KAJ3577090.1"/>
    <property type="molecule type" value="Genomic_DNA"/>
</dbReference>
<comment type="caution">
    <text evidence="2">The sequence shown here is derived from an EMBL/GenBank/DDBJ whole genome shotgun (WGS) entry which is preliminary data.</text>
</comment>
<protein>
    <submittedName>
        <fullName evidence="2">Uncharacterized protein</fullName>
    </submittedName>
</protein>
<sequence length="200" mass="23012">MLILYALRGFDPLLYHKILAPIQHLQRRDGPLDTRRGGYWGMNNSRPSTYTAIESLFLFQLLCKYGFINGSFDRIAQELKSTPLILEQPEYDVSRLTPDALQQLALQLLREEQRREAEAVAERGVNGLSPTSKKRKLQSPPLPTLQEAHEHPEKLPIIVDRLYARFRDELVRQIREDERTSISRKSGRSMRSIKASGMIG</sequence>
<accession>A0A9W8TPH9</accession>
<evidence type="ECO:0000256" key="1">
    <source>
        <dbReference type="SAM" id="MobiDB-lite"/>
    </source>
</evidence>
<keyword evidence="3" id="KW-1185">Reference proteome</keyword>
<reference evidence="2" key="1">
    <citation type="submission" date="2022-07" db="EMBL/GenBank/DDBJ databases">
        <title>Genome Sequence of Xylaria arbuscula.</title>
        <authorList>
            <person name="Buettner E."/>
        </authorList>
    </citation>
    <scope>NUCLEOTIDE SEQUENCE</scope>
    <source>
        <strain evidence="2">VT107</strain>
    </source>
</reference>
<proteinExistence type="predicted"/>
<organism evidence="2 3">
    <name type="scientific">Xylaria arbuscula</name>
    <dbReference type="NCBI Taxonomy" id="114810"/>
    <lineage>
        <taxon>Eukaryota</taxon>
        <taxon>Fungi</taxon>
        <taxon>Dikarya</taxon>
        <taxon>Ascomycota</taxon>
        <taxon>Pezizomycotina</taxon>
        <taxon>Sordariomycetes</taxon>
        <taxon>Xylariomycetidae</taxon>
        <taxon>Xylariales</taxon>
        <taxon>Xylariaceae</taxon>
        <taxon>Xylaria</taxon>
    </lineage>
</organism>
<name>A0A9W8TPH9_9PEZI</name>
<dbReference type="AlphaFoldDB" id="A0A9W8TPH9"/>
<evidence type="ECO:0000313" key="3">
    <source>
        <dbReference type="Proteomes" id="UP001148614"/>
    </source>
</evidence>
<feature type="region of interest" description="Disordered" evidence="1">
    <location>
        <begin position="120"/>
        <end position="150"/>
    </location>
</feature>